<comment type="caution">
    <text evidence="1">The sequence shown here is derived from an EMBL/GenBank/DDBJ whole genome shotgun (WGS) entry which is preliminary data.</text>
</comment>
<dbReference type="AlphaFoldDB" id="A0A4U5NIF8"/>
<evidence type="ECO:0000313" key="2">
    <source>
        <dbReference type="Proteomes" id="UP000298663"/>
    </source>
</evidence>
<reference evidence="1 2" key="1">
    <citation type="journal article" date="2015" name="Genome Biol.">
        <title>Comparative genomics of Steinernema reveals deeply conserved gene regulatory networks.</title>
        <authorList>
            <person name="Dillman A.R."/>
            <person name="Macchietto M."/>
            <person name="Porter C.F."/>
            <person name="Rogers A."/>
            <person name="Williams B."/>
            <person name="Antoshechkin I."/>
            <person name="Lee M.M."/>
            <person name="Goodwin Z."/>
            <person name="Lu X."/>
            <person name="Lewis E.E."/>
            <person name="Goodrich-Blair H."/>
            <person name="Stock S.P."/>
            <person name="Adams B.J."/>
            <person name="Sternberg P.W."/>
            <person name="Mortazavi A."/>
        </authorList>
    </citation>
    <scope>NUCLEOTIDE SEQUENCE [LARGE SCALE GENOMIC DNA]</scope>
    <source>
        <strain evidence="1 2">ALL</strain>
    </source>
</reference>
<name>A0A4U5NIF8_STECR</name>
<sequence>MTSFAGADYVIITSDFQGPEPGKVKSQMWKPEMGTFRQPTQTVRVSSLFENMIKSYLASFLGSFLLGSFLT</sequence>
<reference evidence="1 2" key="2">
    <citation type="journal article" date="2019" name="G3 (Bethesda)">
        <title>Hybrid Assembly of the Genome of the Entomopathogenic Nematode Steinernema carpocapsae Identifies the X-Chromosome.</title>
        <authorList>
            <person name="Serra L."/>
            <person name="Macchietto M."/>
            <person name="Macias-Munoz A."/>
            <person name="McGill C.J."/>
            <person name="Rodriguez I.M."/>
            <person name="Rodriguez B."/>
            <person name="Murad R."/>
            <person name="Mortazavi A."/>
        </authorList>
    </citation>
    <scope>NUCLEOTIDE SEQUENCE [LARGE SCALE GENOMIC DNA]</scope>
    <source>
        <strain evidence="1 2">ALL</strain>
    </source>
</reference>
<protein>
    <submittedName>
        <fullName evidence="1">Uncharacterized protein</fullName>
    </submittedName>
</protein>
<gene>
    <name evidence="1" type="ORF">L596_016259</name>
</gene>
<proteinExistence type="predicted"/>
<evidence type="ECO:0000313" key="1">
    <source>
        <dbReference type="EMBL" id="TKR82550.1"/>
    </source>
</evidence>
<dbReference type="EMBL" id="AZBU02000004">
    <property type="protein sequence ID" value="TKR82550.1"/>
    <property type="molecule type" value="Genomic_DNA"/>
</dbReference>
<accession>A0A4U5NIF8</accession>
<keyword evidence="2" id="KW-1185">Reference proteome</keyword>
<dbReference type="Proteomes" id="UP000298663">
    <property type="component" value="Unassembled WGS sequence"/>
</dbReference>
<organism evidence="1 2">
    <name type="scientific">Steinernema carpocapsae</name>
    <name type="common">Entomopathogenic nematode</name>
    <dbReference type="NCBI Taxonomy" id="34508"/>
    <lineage>
        <taxon>Eukaryota</taxon>
        <taxon>Metazoa</taxon>
        <taxon>Ecdysozoa</taxon>
        <taxon>Nematoda</taxon>
        <taxon>Chromadorea</taxon>
        <taxon>Rhabditida</taxon>
        <taxon>Tylenchina</taxon>
        <taxon>Panagrolaimomorpha</taxon>
        <taxon>Strongyloidoidea</taxon>
        <taxon>Steinernematidae</taxon>
        <taxon>Steinernema</taxon>
    </lineage>
</organism>